<evidence type="ECO:0008006" key="4">
    <source>
        <dbReference type="Google" id="ProtNLM"/>
    </source>
</evidence>
<accession>A0A8S9XKF7</accession>
<keyword evidence="1" id="KW-1133">Transmembrane helix</keyword>
<organism evidence="2 3">
    <name type="scientific">Apolygus lucorum</name>
    <name type="common">Small green plant bug</name>
    <name type="synonym">Lygocoris lucorum</name>
    <dbReference type="NCBI Taxonomy" id="248454"/>
    <lineage>
        <taxon>Eukaryota</taxon>
        <taxon>Metazoa</taxon>
        <taxon>Ecdysozoa</taxon>
        <taxon>Arthropoda</taxon>
        <taxon>Hexapoda</taxon>
        <taxon>Insecta</taxon>
        <taxon>Pterygota</taxon>
        <taxon>Neoptera</taxon>
        <taxon>Paraneoptera</taxon>
        <taxon>Hemiptera</taxon>
        <taxon>Heteroptera</taxon>
        <taxon>Panheteroptera</taxon>
        <taxon>Cimicomorpha</taxon>
        <taxon>Miridae</taxon>
        <taxon>Mirini</taxon>
        <taxon>Apolygus</taxon>
    </lineage>
</organism>
<evidence type="ECO:0000313" key="2">
    <source>
        <dbReference type="EMBL" id="KAF6209054.1"/>
    </source>
</evidence>
<evidence type="ECO:0000256" key="1">
    <source>
        <dbReference type="SAM" id="Phobius"/>
    </source>
</evidence>
<feature type="transmembrane region" description="Helical" evidence="1">
    <location>
        <begin position="7"/>
        <end position="27"/>
    </location>
</feature>
<dbReference type="AlphaFoldDB" id="A0A8S9XKF7"/>
<gene>
    <name evidence="2" type="ORF">GE061_014797</name>
</gene>
<dbReference type="EMBL" id="WIXP02000006">
    <property type="protein sequence ID" value="KAF6209054.1"/>
    <property type="molecule type" value="Genomic_DNA"/>
</dbReference>
<keyword evidence="1" id="KW-0812">Transmembrane</keyword>
<reference evidence="2" key="1">
    <citation type="journal article" date="2021" name="Mol. Ecol. Resour.">
        <title>Apolygus lucorum genome provides insights into omnivorousness and mesophyll feeding.</title>
        <authorList>
            <person name="Liu Y."/>
            <person name="Liu H."/>
            <person name="Wang H."/>
            <person name="Huang T."/>
            <person name="Liu B."/>
            <person name="Yang B."/>
            <person name="Yin L."/>
            <person name="Li B."/>
            <person name="Zhang Y."/>
            <person name="Zhang S."/>
            <person name="Jiang F."/>
            <person name="Zhang X."/>
            <person name="Ren Y."/>
            <person name="Wang B."/>
            <person name="Wang S."/>
            <person name="Lu Y."/>
            <person name="Wu K."/>
            <person name="Fan W."/>
            <person name="Wang G."/>
        </authorList>
    </citation>
    <scope>NUCLEOTIDE SEQUENCE</scope>
    <source>
        <strain evidence="2">12Hb</strain>
    </source>
</reference>
<feature type="transmembrane region" description="Helical" evidence="1">
    <location>
        <begin position="68"/>
        <end position="87"/>
    </location>
</feature>
<sequence length="127" mass="14023">MRIGRLFFLRLVEAILAVFLNMFQLAYPDTATSDNFGLLLQHTAYSCWVVLIGARLDVELFDLDGLEFPSEVFASLGGAINYLLAGISSMLNSSSKFSNYANYDQAITKGVFAFALSIILGIEFICM</sequence>
<keyword evidence="3" id="KW-1185">Reference proteome</keyword>
<dbReference type="Proteomes" id="UP000466442">
    <property type="component" value="Unassembled WGS sequence"/>
</dbReference>
<name>A0A8S9XKF7_APOLU</name>
<comment type="caution">
    <text evidence="2">The sequence shown here is derived from an EMBL/GenBank/DDBJ whole genome shotgun (WGS) entry which is preliminary data.</text>
</comment>
<keyword evidence="1" id="KW-0472">Membrane</keyword>
<protein>
    <recommendedName>
        <fullName evidence="4">MARVEL domain-containing protein</fullName>
    </recommendedName>
</protein>
<proteinExistence type="predicted"/>
<feature type="transmembrane region" description="Helical" evidence="1">
    <location>
        <begin position="107"/>
        <end position="126"/>
    </location>
</feature>
<evidence type="ECO:0000313" key="3">
    <source>
        <dbReference type="Proteomes" id="UP000466442"/>
    </source>
</evidence>